<keyword evidence="3" id="KW-1185">Reference proteome</keyword>
<dbReference type="Proteomes" id="UP000236319">
    <property type="component" value="Unassembled WGS sequence"/>
</dbReference>
<evidence type="ECO:0000313" key="2">
    <source>
        <dbReference type="EMBL" id="GBE62336.1"/>
    </source>
</evidence>
<dbReference type="EMBL" id="BDSA01000004">
    <property type="protein sequence ID" value="GBE62336.1"/>
    <property type="molecule type" value="Genomic_DNA"/>
</dbReference>
<sequence>MDKALADLSILWGKVGPFHDLSRVLDAGASDPQGAYGKAWFAADSRGEDTLQATDIDTVYERFMEDEMLQRASKLYQRWDTILFDADRQLDRMSALQEKCVRGLSDLELRRATYCLNFKNVNQKFNQLYSRKVALSDKLATLEEMHNHYANYKTFLRTVDQIENNQFFKVVGSMKVRNTKAAKTASSSTVSDENPADTGSEDAESEDNALAMTLEYVEKVAERCNAMLPAIEASIDFFTIHVDYFDAEALKYRYEILRIRVCELMKLDRTQRTGTE</sequence>
<dbReference type="VEuPathDB" id="PiroplasmaDB:BOVATA_038290"/>
<organism evidence="2 3">
    <name type="scientific">Babesia ovata</name>
    <dbReference type="NCBI Taxonomy" id="189622"/>
    <lineage>
        <taxon>Eukaryota</taxon>
        <taxon>Sar</taxon>
        <taxon>Alveolata</taxon>
        <taxon>Apicomplexa</taxon>
        <taxon>Aconoidasida</taxon>
        <taxon>Piroplasmida</taxon>
        <taxon>Babesiidae</taxon>
        <taxon>Babesia</taxon>
    </lineage>
</organism>
<evidence type="ECO:0000256" key="1">
    <source>
        <dbReference type="SAM" id="MobiDB-lite"/>
    </source>
</evidence>
<protein>
    <submittedName>
        <fullName evidence="2">MCP domain-containing signal transducer, putative</fullName>
    </submittedName>
</protein>
<accession>A0A2H6KH75</accession>
<comment type="caution">
    <text evidence="2">The sequence shown here is derived from an EMBL/GenBank/DDBJ whole genome shotgun (WGS) entry which is preliminary data.</text>
</comment>
<dbReference type="RefSeq" id="XP_028868579.1">
    <property type="nucleotide sequence ID" value="XM_029012746.1"/>
</dbReference>
<reference evidence="2 3" key="1">
    <citation type="journal article" date="2017" name="BMC Genomics">
        <title>Whole-genome assembly of Babesia ovata and comparative genomics between closely related pathogens.</title>
        <authorList>
            <person name="Yamagishi J."/>
            <person name="Asada M."/>
            <person name="Hakimi H."/>
            <person name="Tanaka T.Q."/>
            <person name="Sugimoto C."/>
            <person name="Kawazu S."/>
        </authorList>
    </citation>
    <scope>NUCLEOTIDE SEQUENCE [LARGE SCALE GENOMIC DNA]</scope>
    <source>
        <strain evidence="2 3">Miyake</strain>
    </source>
</reference>
<name>A0A2H6KH75_9APIC</name>
<evidence type="ECO:0000313" key="3">
    <source>
        <dbReference type="Proteomes" id="UP000236319"/>
    </source>
</evidence>
<proteinExistence type="predicted"/>
<dbReference type="GeneID" id="39876106"/>
<feature type="region of interest" description="Disordered" evidence="1">
    <location>
        <begin position="182"/>
        <end position="206"/>
    </location>
</feature>
<gene>
    <name evidence="2" type="ORF">BOVATA_038290</name>
</gene>
<dbReference type="AlphaFoldDB" id="A0A2H6KH75"/>